<dbReference type="Proteomes" id="UP000054988">
    <property type="component" value="Unassembled WGS sequence"/>
</dbReference>
<dbReference type="AlphaFoldDB" id="A0A0W0EZ03"/>
<reference evidence="1 2" key="1">
    <citation type="submission" date="2015-12" db="EMBL/GenBank/DDBJ databases">
        <title>Draft genome sequence of Moniliophthora roreri, the causal agent of frosty pod rot of cacao.</title>
        <authorList>
            <person name="Aime M.C."/>
            <person name="Diaz-Valderrama J.R."/>
            <person name="Kijpornyongpan T."/>
            <person name="Phillips-Mora W."/>
        </authorList>
    </citation>
    <scope>NUCLEOTIDE SEQUENCE [LARGE SCALE GENOMIC DNA]</scope>
    <source>
        <strain evidence="1 2">MCA 2952</strain>
    </source>
</reference>
<dbReference type="EMBL" id="LATX01002438">
    <property type="protein sequence ID" value="KTB29275.1"/>
    <property type="molecule type" value="Genomic_DNA"/>
</dbReference>
<organism evidence="1 2">
    <name type="scientific">Moniliophthora roreri</name>
    <name type="common">Frosty pod rot fungus</name>
    <name type="synonym">Monilia roreri</name>
    <dbReference type="NCBI Taxonomy" id="221103"/>
    <lineage>
        <taxon>Eukaryota</taxon>
        <taxon>Fungi</taxon>
        <taxon>Dikarya</taxon>
        <taxon>Basidiomycota</taxon>
        <taxon>Agaricomycotina</taxon>
        <taxon>Agaricomycetes</taxon>
        <taxon>Agaricomycetidae</taxon>
        <taxon>Agaricales</taxon>
        <taxon>Marasmiineae</taxon>
        <taxon>Marasmiaceae</taxon>
        <taxon>Moniliophthora</taxon>
    </lineage>
</organism>
<name>A0A0W0EZ03_MONRR</name>
<protein>
    <recommendedName>
        <fullName evidence="3">Ricin B lectin domain-containing protein</fullName>
    </recommendedName>
</protein>
<proteinExistence type="predicted"/>
<evidence type="ECO:0008006" key="3">
    <source>
        <dbReference type="Google" id="ProtNLM"/>
    </source>
</evidence>
<evidence type="ECO:0000313" key="2">
    <source>
        <dbReference type="Proteomes" id="UP000054988"/>
    </source>
</evidence>
<dbReference type="Gene3D" id="2.80.10.50">
    <property type="match status" value="1"/>
</dbReference>
<gene>
    <name evidence="1" type="ORF">WG66_18163</name>
</gene>
<sequence>MSDLLPDGNFYILNVKRGNYAGVQEKTDDIVSAADGSIEDPKNKVGSVRLNPKPRQWVIKLAGANHYTIASDDKEFAWGLSDSNIGTPVELNSKAKVDDESTLWIFQPVMSN</sequence>
<comment type="caution">
    <text evidence="1">The sequence shown here is derived from an EMBL/GenBank/DDBJ whole genome shotgun (WGS) entry which is preliminary data.</text>
</comment>
<accession>A0A0W0EZ03</accession>
<evidence type="ECO:0000313" key="1">
    <source>
        <dbReference type="EMBL" id="KTB29275.1"/>
    </source>
</evidence>